<name>A0AAN9APP4_9CAEN</name>
<dbReference type="Pfam" id="PF22330">
    <property type="entry name" value="Rib_mS39_PPR"/>
    <property type="match status" value="1"/>
</dbReference>
<evidence type="ECO:0000256" key="2">
    <source>
        <dbReference type="ARBA" id="ARBA00008551"/>
    </source>
</evidence>
<dbReference type="GO" id="GO:0019843">
    <property type="term" value="F:rRNA binding"/>
    <property type="evidence" value="ECO:0007669"/>
    <property type="project" value="UniProtKB-KW"/>
</dbReference>
<dbReference type="Pfam" id="PF13812">
    <property type="entry name" value="PPR_3"/>
    <property type="match status" value="1"/>
</dbReference>
<keyword evidence="10" id="KW-0687">Ribonucleoprotein</keyword>
<keyword evidence="7" id="KW-0809">Transit peptide</keyword>
<proteinExistence type="inferred from homology"/>
<dbReference type="GO" id="GO:0032543">
    <property type="term" value="P:mitochondrial translation"/>
    <property type="evidence" value="ECO:0007669"/>
    <property type="project" value="InterPro"/>
</dbReference>
<gene>
    <name evidence="12" type="ORF">V1264_010494</name>
</gene>
<keyword evidence="4" id="KW-0677">Repeat</keyword>
<evidence type="ECO:0000256" key="1">
    <source>
        <dbReference type="ARBA" id="ARBA00004173"/>
    </source>
</evidence>
<dbReference type="EMBL" id="JBAMIC010000024">
    <property type="protein sequence ID" value="KAK7090734.1"/>
    <property type="molecule type" value="Genomic_DNA"/>
</dbReference>
<dbReference type="GO" id="GO:1990904">
    <property type="term" value="C:ribonucleoprotein complex"/>
    <property type="evidence" value="ECO:0007669"/>
    <property type="project" value="UniProtKB-KW"/>
</dbReference>
<keyword evidence="3" id="KW-0699">rRNA-binding</keyword>
<evidence type="ECO:0000256" key="4">
    <source>
        <dbReference type="ARBA" id="ARBA00022737"/>
    </source>
</evidence>
<organism evidence="12 13">
    <name type="scientific">Littorina saxatilis</name>
    <dbReference type="NCBI Taxonomy" id="31220"/>
    <lineage>
        <taxon>Eukaryota</taxon>
        <taxon>Metazoa</taxon>
        <taxon>Spiralia</taxon>
        <taxon>Lophotrochozoa</taxon>
        <taxon>Mollusca</taxon>
        <taxon>Gastropoda</taxon>
        <taxon>Caenogastropoda</taxon>
        <taxon>Littorinimorpha</taxon>
        <taxon>Littorinoidea</taxon>
        <taxon>Littorinidae</taxon>
        <taxon>Littorina</taxon>
    </lineage>
</organism>
<keyword evidence="13" id="KW-1185">Reference proteome</keyword>
<dbReference type="InterPro" id="IPR011990">
    <property type="entry name" value="TPR-like_helical_dom_sf"/>
</dbReference>
<evidence type="ECO:0000256" key="3">
    <source>
        <dbReference type="ARBA" id="ARBA00022730"/>
    </source>
</evidence>
<dbReference type="InterPro" id="IPR002885">
    <property type="entry name" value="PPR_rpt"/>
</dbReference>
<protein>
    <recommendedName>
        <fullName evidence="11">Small ribosomal subunit protein mS39</fullName>
    </recommendedName>
</protein>
<comment type="subcellular location">
    <subcellularLocation>
        <location evidence="1">Mitochondrion</location>
    </subcellularLocation>
</comment>
<dbReference type="NCBIfam" id="TIGR00756">
    <property type="entry name" value="PPR"/>
    <property type="match status" value="1"/>
</dbReference>
<evidence type="ECO:0000313" key="12">
    <source>
        <dbReference type="EMBL" id="KAK7090734.1"/>
    </source>
</evidence>
<evidence type="ECO:0000256" key="9">
    <source>
        <dbReference type="ARBA" id="ARBA00023128"/>
    </source>
</evidence>
<evidence type="ECO:0000256" key="8">
    <source>
        <dbReference type="ARBA" id="ARBA00022980"/>
    </source>
</evidence>
<keyword evidence="5" id="KW-0810">Translation regulation</keyword>
<evidence type="ECO:0000313" key="13">
    <source>
        <dbReference type="Proteomes" id="UP001374579"/>
    </source>
</evidence>
<sequence>MAASLSARPPRGFVQFLFNRKAFCTSHDLQQLSSVSASTERSVSVNDKGQEIVIPRKKKRDSLSVLRALASTVKRDPDSPHYKYVDDPFLIPTSSLAKRSNALSRESGRKAARYILENYSQWFNENPAEPPVDDFMPPKLAYTHTEPTEAALIERIEKRRVNDAIEVYKKAKQGNVEFSDSTCRQFLELLCVYNAQDPPVTMMPEEFYFRKDLGHETKRPSKTWKDDGMAERVFDELQEKSIEDQQNLIRGMARYLQTDKAFAMYDEMMEKKLPVHLLTFNELIRVATFHHDTYETKWKQVESLLMDMQLCGVEPDLTTFNNVLFSLSRVPYFRLAPSLLLQTLNEMKKLGIEPSLTSWKHSLVVYYPNDNADSNLLYKIMDYLEGKELTLQQPEDAEFFVTAMKRCCVNHHDVELAFRIDRLLNTGKNAELIGDSRLENMYYSFFLRLVCMLETMDRIMEVYQRVTPHLWTPNLSVLDELLKAVELQDGFQYLPLIWTDLLLFDFQRRAELLEKLLSLMAKQKQEDTLQSQYSHIAGQLLERFKDEHGDQRPTPLSTGPMVGHLITIAENSTDHDLAWDVFDTYCNNKNAFSGPPSDDAMKSLVAGCLERGDSEKAMAVVSFMESVEMAGTGEAVQMILDSDQVLLSQSQRDMLANI</sequence>
<evidence type="ECO:0000256" key="11">
    <source>
        <dbReference type="ARBA" id="ARBA00035134"/>
    </source>
</evidence>
<dbReference type="Proteomes" id="UP001374579">
    <property type="component" value="Unassembled WGS sequence"/>
</dbReference>
<dbReference type="GO" id="GO:0006417">
    <property type="term" value="P:regulation of translation"/>
    <property type="evidence" value="ECO:0007669"/>
    <property type="project" value="UniProtKB-KW"/>
</dbReference>
<keyword evidence="6" id="KW-0694">RNA-binding</keyword>
<dbReference type="GO" id="GO:0005840">
    <property type="term" value="C:ribosome"/>
    <property type="evidence" value="ECO:0007669"/>
    <property type="project" value="UniProtKB-KW"/>
</dbReference>
<dbReference type="PANTHER" id="PTHR16276:SF1">
    <property type="entry name" value="SMALL RIBOSOMAL SUBUNIT PROTEIN MS39"/>
    <property type="match status" value="1"/>
</dbReference>
<dbReference type="PANTHER" id="PTHR16276">
    <property type="entry name" value="PENTATRICOPEPTIDE REPEAT DOMAIN-CONTAINING PROTEIN 3"/>
    <property type="match status" value="1"/>
</dbReference>
<comment type="similarity">
    <text evidence="2">Belongs to the mitochondrion-specific ribosomal protein mS39 family.</text>
</comment>
<keyword evidence="9" id="KW-0496">Mitochondrion</keyword>
<reference evidence="12 13" key="1">
    <citation type="submission" date="2024-02" db="EMBL/GenBank/DDBJ databases">
        <title>Chromosome-scale genome assembly of the rough periwinkle Littorina saxatilis.</title>
        <authorList>
            <person name="De Jode A."/>
            <person name="Faria R."/>
            <person name="Formenti G."/>
            <person name="Sims Y."/>
            <person name="Smith T.P."/>
            <person name="Tracey A."/>
            <person name="Wood J.M.D."/>
            <person name="Zagrodzka Z.B."/>
            <person name="Johannesson K."/>
            <person name="Butlin R.K."/>
            <person name="Leder E.H."/>
        </authorList>
    </citation>
    <scope>NUCLEOTIDE SEQUENCE [LARGE SCALE GENOMIC DNA]</scope>
    <source>
        <strain evidence="12">Snail1</strain>
        <tissue evidence="12">Muscle</tissue>
    </source>
</reference>
<dbReference type="Gene3D" id="1.25.40.10">
    <property type="entry name" value="Tetratricopeptide repeat domain"/>
    <property type="match status" value="1"/>
</dbReference>
<dbReference type="AlphaFoldDB" id="A0AAN9APP4"/>
<dbReference type="InterPro" id="IPR037387">
    <property type="entry name" value="PTCD3"/>
</dbReference>
<evidence type="ECO:0000256" key="6">
    <source>
        <dbReference type="ARBA" id="ARBA00022884"/>
    </source>
</evidence>
<evidence type="ECO:0000256" key="7">
    <source>
        <dbReference type="ARBA" id="ARBA00022946"/>
    </source>
</evidence>
<evidence type="ECO:0000256" key="10">
    <source>
        <dbReference type="ARBA" id="ARBA00023274"/>
    </source>
</evidence>
<keyword evidence="8" id="KW-0689">Ribosomal protein</keyword>
<dbReference type="InterPro" id="IPR055063">
    <property type="entry name" value="Rib_mS39_PPR"/>
</dbReference>
<dbReference type="GO" id="GO:0005739">
    <property type="term" value="C:mitochondrion"/>
    <property type="evidence" value="ECO:0007669"/>
    <property type="project" value="UniProtKB-SubCell"/>
</dbReference>
<dbReference type="GO" id="GO:0043024">
    <property type="term" value="F:ribosomal small subunit binding"/>
    <property type="evidence" value="ECO:0007669"/>
    <property type="project" value="InterPro"/>
</dbReference>
<evidence type="ECO:0000256" key="5">
    <source>
        <dbReference type="ARBA" id="ARBA00022845"/>
    </source>
</evidence>
<accession>A0AAN9APP4</accession>
<comment type="caution">
    <text evidence="12">The sequence shown here is derived from an EMBL/GenBank/DDBJ whole genome shotgun (WGS) entry which is preliminary data.</text>
</comment>